<feature type="compositionally biased region" description="Low complexity" evidence="6">
    <location>
        <begin position="245"/>
        <end position="267"/>
    </location>
</feature>
<evidence type="ECO:0000256" key="2">
    <source>
        <dbReference type="ARBA" id="ARBA00022801"/>
    </source>
</evidence>
<protein>
    <submittedName>
        <fullName evidence="7">Penicillin acylase family protein</fullName>
    </submittedName>
</protein>
<keyword evidence="5" id="KW-0479">Metal-binding</keyword>
<evidence type="ECO:0000256" key="1">
    <source>
        <dbReference type="ARBA" id="ARBA00006586"/>
    </source>
</evidence>
<comment type="cofactor">
    <cofactor evidence="5">
        <name>Ca(2+)</name>
        <dbReference type="ChEBI" id="CHEBI:29108"/>
    </cofactor>
    <text evidence="5">Binds 1 Ca(2+) ion per dimer.</text>
</comment>
<dbReference type="Gene3D" id="1.10.439.10">
    <property type="entry name" value="Penicillin Amidohydrolase, domain 1"/>
    <property type="match status" value="1"/>
</dbReference>
<feature type="binding site" evidence="5">
    <location>
        <position position="384"/>
    </location>
    <ligand>
        <name>Ca(2+)</name>
        <dbReference type="ChEBI" id="CHEBI:29108"/>
    </ligand>
</feature>
<dbReference type="Gene3D" id="3.60.20.10">
    <property type="entry name" value="Glutamine Phosphoribosylpyrophosphate, subunit 1, domain 1"/>
    <property type="match status" value="1"/>
</dbReference>
<dbReference type="CDD" id="cd03747">
    <property type="entry name" value="Ntn_PGA_like"/>
    <property type="match status" value="1"/>
</dbReference>
<evidence type="ECO:0000256" key="6">
    <source>
        <dbReference type="SAM" id="MobiDB-lite"/>
    </source>
</evidence>
<dbReference type="InterPro" id="IPR002692">
    <property type="entry name" value="S45"/>
</dbReference>
<feature type="region of interest" description="Disordered" evidence="6">
    <location>
        <begin position="245"/>
        <end position="269"/>
    </location>
</feature>
<comment type="similarity">
    <text evidence="1">Belongs to the peptidase S45 family.</text>
</comment>
<evidence type="ECO:0000313" key="8">
    <source>
        <dbReference type="Proteomes" id="UP000774283"/>
    </source>
</evidence>
<name>A0A9X5FE84_9MICO</name>
<gene>
    <name evidence="7" type="ORF">HF995_10075</name>
</gene>
<organism evidence="7 8">
    <name type="scientific">Sanguibacter hominis ATCC BAA-789</name>
    <dbReference type="NCBI Taxonomy" id="1312740"/>
    <lineage>
        <taxon>Bacteria</taxon>
        <taxon>Bacillati</taxon>
        <taxon>Actinomycetota</taxon>
        <taxon>Actinomycetes</taxon>
        <taxon>Micrococcales</taxon>
        <taxon>Sanguibacteraceae</taxon>
        <taxon>Sanguibacter</taxon>
    </lineage>
</organism>
<evidence type="ECO:0000256" key="3">
    <source>
        <dbReference type="ARBA" id="ARBA00023145"/>
    </source>
</evidence>
<comment type="caution">
    <text evidence="7">The sequence shown here is derived from an EMBL/GenBank/DDBJ whole genome shotgun (WGS) entry which is preliminary data.</text>
</comment>
<keyword evidence="2" id="KW-0378">Hydrolase</keyword>
<keyword evidence="3" id="KW-0865">Zymogen</keyword>
<dbReference type="Gene3D" id="2.30.120.10">
    <property type="match status" value="1"/>
</dbReference>
<accession>A0A9X5FE84</accession>
<dbReference type="InterPro" id="IPR043146">
    <property type="entry name" value="Penicillin_amidase_N_B-knob"/>
</dbReference>
<dbReference type="SUPFAM" id="SSF56235">
    <property type="entry name" value="N-terminal nucleophile aminohydrolases (Ntn hydrolases)"/>
    <property type="match status" value="1"/>
</dbReference>
<dbReference type="GO" id="GO:0016811">
    <property type="term" value="F:hydrolase activity, acting on carbon-nitrogen (but not peptide) bonds, in linear amides"/>
    <property type="evidence" value="ECO:0007669"/>
    <property type="project" value="InterPro"/>
</dbReference>
<dbReference type="InterPro" id="IPR023343">
    <property type="entry name" value="Penicillin_amidase_dom1"/>
</dbReference>
<dbReference type="AlphaFoldDB" id="A0A9X5FE84"/>
<keyword evidence="8" id="KW-1185">Reference proteome</keyword>
<feature type="binding site" evidence="5">
    <location>
        <position position="203"/>
    </location>
    <ligand>
        <name>Ca(2+)</name>
        <dbReference type="ChEBI" id="CHEBI:29108"/>
    </ligand>
</feature>
<keyword evidence="5" id="KW-0106">Calcium</keyword>
<dbReference type="InterPro" id="IPR014395">
    <property type="entry name" value="Pen/GL7ACA/AHL_acylase"/>
</dbReference>
<dbReference type="Proteomes" id="UP000774283">
    <property type="component" value="Unassembled WGS sequence"/>
</dbReference>
<dbReference type="GO" id="GO:0017000">
    <property type="term" value="P:antibiotic biosynthetic process"/>
    <property type="evidence" value="ECO:0007669"/>
    <property type="project" value="InterPro"/>
</dbReference>
<dbReference type="PIRSF" id="PIRSF001227">
    <property type="entry name" value="Pen_acylase"/>
    <property type="match status" value="1"/>
</dbReference>
<dbReference type="RefSeq" id="WP_168447685.1">
    <property type="nucleotide sequence ID" value="NZ_JAAXOW010000003.1"/>
</dbReference>
<feature type="active site" description="Nucleophile" evidence="4">
    <location>
        <position position="306"/>
    </location>
</feature>
<feature type="binding site" evidence="5">
    <location>
        <position position="387"/>
    </location>
    <ligand>
        <name>Ca(2+)</name>
        <dbReference type="ChEBI" id="CHEBI:29108"/>
    </ligand>
</feature>
<dbReference type="Gene3D" id="1.10.1400.10">
    <property type="match status" value="1"/>
</dbReference>
<dbReference type="PANTHER" id="PTHR34218">
    <property type="entry name" value="PEPTIDASE S45 PENICILLIN AMIDASE"/>
    <property type="match status" value="1"/>
</dbReference>
<evidence type="ECO:0000256" key="4">
    <source>
        <dbReference type="PIRSR" id="PIRSR001227-1"/>
    </source>
</evidence>
<sequence length="885" mass="93591">MPSRARVLRRSLIALSALVLIALVTASVVVVGAVRRPFPATSGDVPIAGLQAEVTVERGQQGVPQITATSSADLFRAQGYVHAQDRFFEMDYRRHVTSGRLAELVGDNPDAIAADRVIRTFGWRHVAEQEWALLDETTRANLTAYAAGVNDYLAGRGTSSIALEYTVLGMQVDVSAPEPWDPIDSVAWLKAMAWDLRGNYDEELDRAATFGIVGDVDQVEQLFPRYASTGNAPILDRDELTAQHAARTAGQGQAQGSTGARTAAEGAAAHDDVPWGDASLQDAVASAAAALAAVPQTVARGEGTGSNSWVVSGDLTATGKPLLANDPHLGLAAPSIWHQVGLRCAPVSDACPYDVSGFSFAGFPGVIIGHNASLAWGLTNLGADVTDFFIEAIKDDTYLRDGDWQPLTLREETIKVNGGDDVVITVRGTAHGPVVSGELGDVVAALRTPTGTAHGSGQTYGVALAWTALSPGRTADAVFALNRAQDAADVAAAAALFAVPSQNIVFATVDGHIGYQAPGQIPVRATVPGSAASDGTWPRPGWDSRYDWTGFVAPEDMPAVLDPAEGFIVAANQAVAERGVGPFLTSDWDYGYRSERIRALIKGQVESGSPVTVEAMAALQSDVWSPYAHLLVPALLDVDLAPGFLSEGQDLLRGWDHEMDADSAGAAYFAAVWSHLLERTFGDDLPSSMQSAGGSRWLAVVDSLMADPTSPWWDDRRTVNVVETRDEILKDALEGARLELTTTLGKNPAEWQWGRLHQLRLAHPVLGGDSVPAPVRMLVNPGAEQLAGGSSIVNATAWDASARHTVTGARDFSVTAGPSMRMVVDLADLDASRWVVVTGVSGHPGHTHYADQLGAWVRGETFAWPFSPAAVTGAAESTLVLEPVE</sequence>
<dbReference type="EMBL" id="JAAXOW010000003">
    <property type="protein sequence ID" value="NKX93612.1"/>
    <property type="molecule type" value="Genomic_DNA"/>
</dbReference>
<evidence type="ECO:0000256" key="5">
    <source>
        <dbReference type="PIRSR" id="PIRSR001227-2"/>
    </source>
</evidence>
<dbReference type="PANTHER" id="PTHR34218:SF4">
    <property type="entry name" value="ACYL-HOMOSERINE LACTONE ACYLASE QUIP"/>
    <property type="match status" value="1"/>
</dbReference>
<dbReference type="InterPro" id="IPR043147">
    <property type="entry name" value="Penicillin_amidase_A-knob"/>
</dbReference>
<dbReference type="Pfam" id="PF01804">
    <property type="entry name" value="Penicil_amidase"/>
    <property type="match status" value="1"/>
</dbReference>
<reference evidence="7 8" key="1">
    <citation type="submission" date="2020-04" db="EMBL/GenBank/DDBJ databases">
        <title>MicrobeNet Type strains.</title>
        <authorList>
            <person name="Nicholson A.C."/>
        </authorList>
    </citation>
    <scope>NUCLEOTIDE SEQUENCE [LARGE SCALE GENOMIC DNA]</scope>
    <source>
        <strain evidence="7 8">ATCC BAA-789</strain>
    </source>
</reference>
<dbReference type="GO" id="GO:0046872">
    <property type="term" value="F:metal ion binding"/>
    <property type="evidence" value="ECO:0007669"/>
    <property type="project" value="UniProtKB-KW"/>
</dbReference>
<dbReference type="InterPro" id="IPR029055">
    <property type="entry name" value="Ntn_hydrolases_N"/>
</dbReference>
<evidence type="ECO:0000313" key="7">
    <source>
        <dbReference type="EMBL" id="NKX93612.1"/>
    </source>
</evidence>
<proteinExistence type="inferred from homology"/>